<evidence type="ECO:0000256" key="5">
    <source>
        <dbReference type="PROSITE-ProRule" id="PRU00205"/>
    </source>
</evidence>
<keyword evidence="2 5" id="KW-0812">Transmembrane</keyword>
<evidence type="ECO:0000259" key="7">
    <source>
        <dbReference type="PROSITE" id="PS50922"/>
    </source>
</evidence>
<evidence type="ECO:0000313" key="8">
    <source>
        <dbReference type="EMBL" id="KAG5182770.1"/>
    </source>
</evidence>
<feature type="transmembrane region" description="Helical" evidence="6">
    <location>
        <begin position="7"/>
        <end position="28"/>
    </location>
</feature>
<evidence type="ECO:0000313" key="9">
    <source>
        <dbReference type="Proteomes" id="UP000664859"/>
    </source>
</evidence>
<dbReference type="PANTHER" id="PTHR13439">
    <property type="entry name" value="CT120 PROTEIN"/>
    <property type="match status" value="1"/>
</dbReference>
<evidence type="ECO:0000256" key="3">
    <source>
        <dbReference type="ARBA" id="ARBA00022989"/>
    </source>
</evidence>
<comment type="subcellular location">
    <subcellularLocation>
        <location evidence="1">Membrane</location>
        <topology evidence="1">Multi-pass membrane protein</topology>
    </subcellularLocation>
</comment>
<dbReference type="Pfam" id="PF03798">
    <property type="entry name" value="TRAM_LAG1_CLN8"/>
    <property type="match status" value="1"/>
</dbReference>
<protein>
    <recommendedName>
        <fullName evidence="7">TLC domain-containing protein</fullName>
    </recommendedName>
</protein>
<feature type="transmembrane region" description="Helical" evidence="6">
    <location>
        <begin position="90"/>
        <end position="108"/>
    </location>
</feature>
<comment type="caution">
    <text evidence="8">The sequence shown here is derived from an EMBL/GenBank/DDBJ whole genome shotgun (WGS) entry which is preliminary data.</text>
</comment>
<organism evidence="8 9">
    <name type="scientific">Tribonema minus</name>
    <dbReference type="NCBI Taxonomy" id="303371"/>
    <lineage>
        <taxon>Eukaryota</taxon>
        <taxon>Sar</taxon>
        <taxon>Stramenopiles</taxon>
        <taxon>Ochrophyta</taxon>
        <taxon>PX clade</taxon>
        <taxon>Xanthophyceae</taxon>
        <taxon>Tribonematales</taxon>
        <taxon>Tribonemataceae</taxon>
        <taxon>Tribonema</taxon>
    </lineage>
</organism>
<keyword evidence="3 6" id="KW-1133">Transmembrane helix</keyword>
<evidence type="ECO:0000256" key="2">
    <source>
        <dbReference type="ARBA" id="ARBA00022692"/>
    </source>
</evidence>
<feature type="transmembrane region" description="Helical" evidence="6">
    <location>
        <begin position="176"/>
        <end position="205"/>
    </location>
</feature>
<feature type="transmembrane region" description="Helical" evidence="6">
    <location>
        <begin position="217"/>
        <end position="241"/>
    </location>
</feature>
<evidence type="ECO:0000256" key="6">
    <source>
        <dbReference type="SAM" id="Phobius"/>
    </source>
</evidence>
<dbReference type="Proteomes" id="UP000664859">
    <property type="component" value="Unassembled WGS sequence"/>
</dbReference>
<keyword evidence="9" id="KW-1185">Reference proteome</keyword>
<feature type="domain" description="TLC" evidence="7">
    <location>
        <begin position="43"/>
        <end position="222"/>
    </location>
</feature>
<dbReference type="OrthoDB" id="433501at2759"/>
<evidence type="ECO:0000256" key="1">
    <source>
        <dbReference type="ARBA" id="ARBA00004141"/>
    </source>
</evidence>
<gene>
    <name evidence="8" type="ORF">JKP88DRAFT_164331</name>
</gene>
<dbReference type="InterPro" id="IPR050846">
    <property type="entry name" value="TLCD"/>
</dbReference>
<dbReference type="EMBL" id="JAFCMP010000224">
    <property type="protein sequence ID" value="KAG5182770.1"/>
    <property type="molecule type" value="Genomic_DNA"/>
</dbReference>
<accession>A0A836CDT2</accession>
<dbReference type="AlphaFoldDB" id="A0A836CDT2"/>
<reference evidence="8" key="1">
    <citation type="submission" date="2021-02" db="EMBL/GenBank/DDBJ databases">
        <title>First Annotated Genome of the Yellow-green Alga Tribonema minus.</title>
        <authorList>
            <person name="Mahan K.M."/>
        </authorList>
    </citation>
    <scope>NUCLEOTIDE SEQUENCE</scope>
    <source>
        <strain evidence="8">UTEX B ZZ1240</strain>
    </source>
</reference>
<proteinExistence type="predicted"/>
<keyword evidence="4 5" id="KW-0472">Membrane</keyword>
<dbReference type="GO" id="GO:0055088">
    <property type="term" value="P:lipid homeostasis"/>
    <property type="evidence" value="ECO:0007669"/>
    <property type="project" value="TreeGrafter"/>
</dbReference>
<dbReference type="InterPro" id="IPR006634">
    <property type="entry name" value="TLC-dom"/>
</dbReference>
<dbReference type="SMART" id="SM00724">
    <property type="entry name" value="TLC"/>
    <property type="match status" value="1"/>
</dbReference>
<name>A0A836CDT2_9STRA</name>
<dbReference type="PROSITE" id="PS50922">
    <property type="entry name" value="TLC"/>
    <property type="match status" value="1"/>
</dbReference>
<dbReference type="PANTHER" id="PTHR13439:SF0">
    <property type="entry name" value="TOPOISOMERASE I DAMAGE AFFECTED PROTEIN 4"/>
    <property type="match status" value="1"/>
</dbReference>
<feature type="transmembrane region" description="Helical" evidence="6">
    <location>
        <begin position="143"/>
        <end position="164"/>
    </location>
</feature>
<evidence type="ECO:0000256" key="4">
    <source>
        <dbReference type="ARBA" id="ARBA00023136"/>
    </source>
</evidence>
<sequence length="358" mass="39012">MSDQIDDALIAAAAFVAFWLLFIGTWWLSTRYGQYGFEQYTAKEKAEWCARISSTVHASIVVPGVIACLIENKWSSDSIAFTSPAGCRAIFSVSIGYFLQDLGALIWWRLQHWQATAFVAHHLVALTPYCINNFVSGCHCGNYVLALFLLVEIPTLPLNCVGTLDQLGLRQSHARYLCFLVMYSSWFLARVLLPVYLLIVLYEIIIPSWYSDRGGAQFAVCVVPSAVCANVIAFACFYIFLAQLSLDLFHECIGDRPNLKTLQDDSSRSPVTGRFGGLEPALRALEGGGGSAANAERLPLLGHRALAAQGGGADDDDDSSSDDEFYGESLACAADCAWSSKSCAVRGVRDGAQCHVVC</sequence>
<dbReference type="GO" id="GO:0016020">
    <property type="term" value="C:membrane"/>
    <property type="evidence" value="ECO:0007669"/>
    <property type="project" value="UniProtKB-SubCell"/>
</dbReference>
<dbReference type="GO" id="GO:0005783">
    <property type="term" value="C:endoplasmic reticulum"/>
    <property type="evidence" value="ECO:0007669"/>
    <property type="project" value="TreeGrafter"/>
</dbReference>